<evidence type="ECO:0000256" key="7">
    <source>
        <dbReference type="ARBA" id="ARBA00022989"/>
    </source>
</evidence>
<name>A0ABM6F721_9BURK</name>
<organism evidence="10 11">
    <name type="scientific">Cupriavidus malaysiensis</name>
    <dbReference type="NCBI Taxonomy" id="367825"/>
    <lineage>
        <taxon>Bacteria</taxon>
        <taxon>Pseudomonadati</taxon>
        <taxon>Pseudomonadota</taxon>
        <taxon>Betaproteobacteria</taxon>
        <taxon>Burkholderiales</taxon>
        <taxon>Burkholderiaceae</taxon>
        <taxon>Cupriavidus</taxon>
    </lineage>
</organism>
<accession>A0ABM6F721</accession>
<evidence type="ECO:0000256" key="8">
    <source>
        <dbReference type="ARBA" id="ARBA00023136"/>
    </source>
</evidence>
<dbReference type="PANTHER" id="PTHR34308">
    <property type="entry name" value="COBALAMIN BIOSYNTHESIS PROTEIN CBIB"/>
    <property type="match status" value="1"/>
</dbReference>
<dbReference type="Pfam" id="PF03186">
    <property type="entry name" value="CobD_Cbib"/>
    <property type="match status" value="1"/>
</dbReference>
<comment type="subcellular location">
    <subcellularLocation>
        <location evidence="1 9">Cell membrane</location>
        <topology evidence="1 9">Multi-pass membrane protein</topology>
    </subcellularLocation>
</comment>
<feature type="transmembrane region" description="Helical" evidence="9">
    <location>
        <begin position="87"/>
        <end position="106"/>
    </location>
</feature>
<keyword evidence="8 9" id="KW-0472">Membrane</keyword>
<reference evidence="10 11" key="1">
    <citation type="submission" date="2016-10" db="EMBL/GenBank/DDBJ databases">
        <title>Complete genome sequences of three Cupriavidus strains isolated from various Malaysian environments.</title>
        <authorList>
            <person name="Abdullah A.A.-A."/>
            <person name="Shafie N.A.H."/>
            <person name="Lau N.S."/>
        </authorList>
    </citation>
    <scope>NUCLEOTIDE SEQUENCE [LARGE SCALE GENOMIC DNA]</scope>
    <source>
        <strain evidence="10 11">USMAA1020</strain>
    </source>
</reference>
<dbReference type="RefSeq" id="WP_071070309.1">
    <property type="nucleotide sequence ID" value="NZ_CP017754.1"/>
</dbReference>
<feature type="transmembrane region" description="Helical" evidence="9">
    <location>
        <begin position="57"/>
        <end position="80"/>
    </location>
</feature>
<keyword evidence="5 9" id="KW-0169">Cobalamin biosynthesis</keyword>
<feature type="transmembrane region" description="Helical" evidence="9">
    <location>
        <begin position="161"/>
        <end position="182"/>
    </location>
</feature>
<protein>
    <recommendedName>
        <fullName evidence="9">Cobalamin biosynthesis protein CobD</fullName>
    </recommendedName>
</protein>
<evidence type="ECO:0000313" key="11">
    <source>
        <dbReference type="Proteomes" id="UP000177515"/>
    </source>
</evidence>
<dbReference type="EMBL" id="CP017754">
    <property type="protein sequence ID" value="AOZ07375.1"/>
    <property type="molecule type" value="Genomic_DNA"/>
</dbReference>
<evidence type="ECO:0000256" key="2">
    <source>
        <dbReference type="ARBA" id="ARBA00004953"/>
    </source>
</evidence>
<evidence type="ECO:0000256" key="9">
    <source>
        <dbReference type="HAMAP-Rule" id="MF_00024"/>
    </source>
</evidence>
<sequence>MILLSWPACVAAALAGVWLDRLLGEPPRWHPLVGFGRLAAALESRLNRPAPPLRQRLAGLVAWSLLVLGPAALAWLLVAAAQRASPWLALALHALALYAALGARSLQQHIAPIADALSARHLDEARRLTARIVSRDTADADTEALARAACESALENGNDAIFGALFWFLVGGAPAVVLFRLANTLDAMWGYRTPRLLHFGWAAARLDDLLNLLPARLTALSYALLGATGPALRCWRTQAPAWSSPNAGPVMAAGAGAVGVALGGPARYHGAWEDRPPLGAGVAPGAAEVRACLRLVRHTLWLWLALAAAGALACLAVDLRATLAATSCPAAHAFAPARA</sequence>
<dbReference type="Proteomes" id="UP000177515">
    <property type="component" value="Chromosome 1"/>
</dbReference>
<dbReference type="InterPro" id="IPR004485">
    <property type="entry name" value="Cobalamin_biosynth_CobD/CbiB"/>
</dbReference>
<evidence type="ECO:0000256" key="4">
    <source>
        <dbReference type="ARBA" id="ARBA00022475"/>
    </source>
</evidence>
<keyword evidence="4 9" id="KW-1003">Cell membrane</keyword>
<feature type="transmembrane region" description="Helical" evidence="9">
    <location>
        <begin position="300"/>
        <end position="319"/>
    </location>
</feature>
<comment type="caution">
    <text evidence="9">Lacks conserved residue(s) required for the propagation of feature annotation.</text>
</comment>
<gene>
    <name evidence="9" type="primary">cobD</name>
    <name evidence="10" type="ORF">BKK80_17245</name>
</gene>
<comment type="similarity">
    <text evidence="3 9">Belongs to the CobD/CbiB family.</text>
</comment>
<evidence type="ECO:0000313" key="10">
    <source>
        <dbReference type="EMBL" id="AOZ07375.1"/>
    </source>
</evidence>
<keyword evidence="6 9" id="KW-0812">Transmembrane</keyword>
<comment type="function">
    <text evidence="9">Converts cobyric acid to cobinamide by the addition of aminopropanol on the F carboxylic group.</text>
</comment>
<dbReference type="NCBIfam" id="TIGR00380">
    <property type="entry name" value="cobal_cbiB"/>
    <property type="match status" value="1"/>
</dbReference>
<dbReference type="HAMAP" id="MF_00024">
    <property type="entry name" value="CobD_CbiB"/>
    <property type="match status" value="1"/>
</dbReference>
<dbReference type="PANTHER" id="PTHR34308:SF1">
    <property type="entry name" value="COBALAMIN BIOSYNTHESIS PROTEIN CBIB"/>
    <property type="match status" value="1"/>
</dbReference>
<evidence type="ECO:0000256" key="5">
    <source>
        <dbReference type="ARBA" id="ARBA00022573"/>
    </source>
</evidence>
<keyword evidence="11" id="KW-1185">Reference proteome</keyword>
<evidence type="ECO:0000256" key="1">
    <source>
        <dbReference type="ARBA" id="ARBA00004651"/>
    </source>
</evidence>
<evidence type="ECO:0000256" key="6">
    <source>
        <dbReference type="ARBA" id="ARBA00022692"/>
    </source>
</evidence>
<keyword evidence="7 9" id="KW-1133">Transmembrane helix</keyword>
<proteinExistence type="inferred from homology"/>
<comment type="pathway">
    <text evidence="2 9">Cofactor biosynthesis; adenosylcobalamin biosynthesis.</text>
</comment>
<evidence type="ECO:0000256" key="3">
    <source>
        <dbReference type="ARBA" id="ARBA00006263"/>
    </source>
</evidence>